<dbReference type="AlphaFoldDB" id="A0A3N5CQC7"/>
<protein>
    <submittedName>
        <fullName evidence="2">Uncharacterized protein</fullName>
    </submittedName>
</protein>
<dbReference type="OrthoDB" id="7629491at2"/>
<sequence>MPKKTPIAIFVLTCLIGWGARTAIGSIYGAAEAADLLKALANAGLYLGSATATASATTLALMLTLIGMLPKLDADFDTVTYRCVDVIAKLATCSLMISLLVLLAFVMPVGKFEKLPTDWYSTLYNGLFAASVLVIALLATTVSVTYLTLRRVVKRVTPGREV</sequence>
<comment type="caution">
    <text evidence="2">The sequence shown here is derived from an EMBL/GenBank/DDBJ whole genome shotgun (WGS) entry which is preliminary data.</text>
</comment>
<organism evidence="2 3">
    <name type="scientific">Aurantiacibacter spongiae</name>
    <dbReference type="NCBI Taxonomy" id="2488860"/>
    <lineage>
        <taxon>Bacteria</taxon>
        <taxon>Pseudomonadati</taxon>
        <taxon>Pseudomonadota</taxon>
        <taxon>Alphaproteobacteria</taxon>
        <taxon>Sphingomonadales</taxon>
        <taxon>Erythrobacteraceae</taxon>
        <taxon>Aurantiacibacter</taxon>
    </lineage>
</organism>
<dbReference type="Proteomes" id="UP000275232">
    <property type="component" value="Unassembled WGS sequence"/>
</dbReference>
<feature type="transmembrane region" description="Helical" evidence="1">
    <location>
        <begin position="45"/>
        <end position="66"/>
    </location>
</feature>
<evidence type="ECO:0000256" key="1">
    <source>
        <dbReference type="SAM" id="Phobius"/>
    </source>
</evidence>
<keyword evidence="1" id="KW-1133">Transmembrane helix</keyword>
<evidence type="ECO:0000313" key="3">
    <source>
        <dbReference type="Proteomes" id="UP000275232"/>
    </source>
</evidence>
<keyword evidence="3" id="KW-1185">Reference proteome</keyword>
<feature type="transmembrane region" description="Helical" evidence="1">
    <location>
        <begin position="127"/>
        <end position="149"/>
    </location>
</feature>
<feature type="transmembrane region" description="Helical" evidence="1">
    <location>
        <begin position="86"/>
        <end position="107"/>
    </location>
</feature>
<keyword evidence="1" id="KW-0472">Membrane</keyword>
<proteinExistence type="predicted"/>
<reference evidence="2 3" key="1">
    <citation type="submission" date="2018-11" db="EMBL/GenBank/DDBJ databases">
        <title>Erythrobacter spongiae sp. nov., isolated from a marine sponge.</title>
        <authorList>
            <person name="Zhuang L."/>
            <person name="Luo L."/>
        </authorList>
    </citation>
    <scope>NUCLEOTIDE SEQUENCE [LARGE SCALE GENOMIC DNA]</scope>
    <source>
        <strain evidence="2 3">HN-E23</strain>
    </source>
</reference>
<dbReference type="EMBL" id="RPFZ01000001">
    <property type="protein sequence ID" value="RPF70807.1"/>
    <property type="molecule type" value="Genomic_DNA"/>
</dbReference>
<name>A0A3N5CQC7_9SPHN</name>
<evidence type="ECO:0000313" key="2">
    <source>
        <dbReference type="EMBL" id="RPF70807.1"/>
    </source>
</evidence>
<keyword evidence="1" id="KW-0812">Transmembrane</keyword>
<gene>
    <name evidence="2" type="ORF">EG799_03610</name>
</gene>
<dbReference type="RefSeq" id="WP_123878635.1">
    <property type="nucleotide sequence ID" value="NZ_RPFZ01000001.1"/>
</dbReference>
<accession>A0A3N5CQC7</accession>